<organism evidence="3 4">
    <name type="scientific">Candidatus Gottesmanbacteria bacterium RIFCSPHIGHO2_02_FULL_40_13</name>
    <dbReference type="NCBI Taxonomy" id="1798384"/>
    <lineage>
        <taxon>Bacteria</taxon>
        <taxon>Candidatus Gottesmaniibacteriota</taxon>
    </lineage>
</organism>
<dbReference type="SUPFAM" id="SSF89447">
    <property type="entry name" value="AbrB/MazE/MraZ-like"/>
    <property type="match status" value="1"/>
</dbReference>
<gene>
    <name evidence="3" type="ORF">A3D03_04700</name>
</gene>
<evidence type="ECO:0000256" key="1">
    <source>
        <dbReference type="SAM" id="SignalP"/>
    </source>
</evidence>
<dbReference type="EMBL" id="MFJN01000007">
    <property type="protein sequence ID" value="OGG22221.1"/>
    <property type="molecule type" value="Genomic_DNA"/>
</dbReference>
<dbReference type="STRING" id="1798384.A3D03_04700"/>
<evidence type="ECO:0000259" key="2">
    <source>
        <dbReference type="Pfam" id="PF04014"/>
    </source>
</evidence>
<feature type="chain" id="PRO_5009522970" description="SpoVT-AbrB domain-containing protein" evidence="1">
    <location>
        <begin position="28"/>
        <end position="77"/>
    </location>
</feature>
<comment type="caution">
    <text evidence="3">The sequence shown here is derived from an EMBL/GenBank/DDBJ whole genome shotgun (WGS) entry which is preliminary data.</text>
</comment>
<evidence type="ECO:0000313" key="3">
    <source>
        <dbReference type="EMBL" id="OGG22221.1"/>
    </source>
</evidence>
<reference evidence="3 4" key="1">
    <citation type="journal article" date="2016" name="Nat. Commun.">
        <title>Thousands of microbial genomes shed light on interconnected biogeochemical processes in an aquifer system.</title>
        <authorList>
            <person name="Anantharaman K."/>
            <person name="Brown C.T."/>
            <person name="Hug L.A."/>
            <person name="Sharon I."/>
            <person name="Castelle C.J."/>
            <person name="Probst A.J."/>
            <person name="Thomas B.C."/>
            <person name="Singh A."/>
            <person name="Wilkins M.J."/>
            <person name="Karaoz U."/>
            <person name="Brodie E.L."/>
            <person name="Williams K.H."/>
            <person name="Hubbard S.S."/>
            <person name="Banfield J.F."/>
        </authorList>
    </citation>
    <scope>NUCLEOTIDE SEQUENCE [LARGE SCALE GENOMIC DNA]</scope>
</reference>
<name>A0A1F6ABX4_9BACT</name>
<proteinExistence type="predicted"/>
<feature type="domain" description="SpoVT-AbrB" evidence="2">
    <location>
        <begin position="43"/>
        <end position="73"/>
    </location>
</feature>
<dbReference type="Proteomes" id="UP000177092">
    <property type="component" value="Unassembled WGS sequence"/>
</dbReference>
<dbReference type="InterPro" id="IPR037914">
    <property type="entry name" value="SpoVT-AbrB_sf"/>
</dbReference>
<dbReference type="GO" id="GO:0003677">
    <property type="term" value="F:DNA binding"/>
    <property type="evidence" value="ECO:0007669"/>
    <property type="project" value="InterPro"/>
</dbReference>
<dbReference type="AlphaFoldDB" id="A0A1F6ABX4"/>
<accession>A0A1F6ABX4</accession>
<dbReference type="Pfam" id="PF04014">
    <property type="entry name" value="MazE_antitoxin"/>
    <property type="match status" value="1"/>
</dbReference>
<sequence length="77" mass="8322">MNLCYNRVITKLILLILPFALPTIRSAAHGAILGGTNMIQKIIKVGNSAAVTIPKEFLLETGIRIGDEMIIETNTAT</sequence>
<feature type="signal peptide" evidence="1">
    <location>
        <begin position="1"/>
        <end position="27"/>
    </location>
</feature>
<evidence type="ECO:0000313" key="4">
    <source>
        <dbReference type="Proteomes" id="UP000177092"/>
    </source>
</evidence>
<protein>
    <recommendedName>
        <fullName evidence="2">SpoVT-AbrB domain-containing protein</fullName>
    </recommendedName>
</protein>
<dbReference type="InterPro" id="IPR007159">
    <property type="entry name" value="SpoVT-AbrB_dom"/>
</dbReference>
<keyword evidence="1" id="KW-0732">Signal</keyword>
<dbReference type="Gene3D" id="2.10.260.10">
    <property type="match status" value="1"/>
</dbReference>